<dbReference type="InterPro" id="IPR003439">
    <property type="entry name" value="ABC_transporter-like_ATP-bd"/>
</dbReference>
<gene>
    <name evidence="2" type="ORF">Q604_UNBC02720G0001</name>
</gene>
<dbReference type="GO" id="GO:0016887">
    <property type="term" value="F:ATP hydrolysis activity"/>
    <property type="evidence" value="ECO:0007669"/>
    <property type="project" value="InterPro"/>
</dbReference>
<proteinExistence type="predicted"/>
<comment type="caution">
    <text evidence="2">The sequence shown here is derived from an EMBL/GenBank/DDBJ whole genome shotgun (WGS) entry which is preliminary data.</text>
</comment>
<sequence length="88" mass="10062">AAPRFKLNDVEDVLPESLPLGIRQRLSLAVAVIHRPEMLILDEPTSGVDPVARDMFWQLMVDLSRQDKVTIFISTHFMNEAERCDRIS</sequence>
<protein>
    <recommendedName>
        <fullName evidence="1">ABC transporter domain-containing protein</fullName>
    </recommendedName>
</protein>
<feature type="non-terminal residue" evidence="2">
    <location>
        <position position="88"/>
    </location>
</feature>
<evidence type="ECO:0000313" key="2">
    <source>
        <dbReference type="EMBL" id="ETJ43285.1"/>
    </source>
</evidence>
<dbReference type="Gene3D" id="3.40.50.300">
    <property type="entry name" value="P-loop containing nucleotide triphosphate hydrolases"/>
    <property type="match status" value="1"/>
</dbReference>
<accession>W1YNJ5</accession>
<reference evidence="2" key="1">
    <citation type="submission" date="2013-12" db="EMBL/GenBank/DDBJ databases">
        <title>A Varibaculum cambriense genome reconstructed from a premature infant gut community with otherwise low bacterial novelty that shifts toward anaerobic metabolism during the third week of life.</title>
        <authorList>
            <person name="Brown C.T."/>
            <person name="Sharon I."/>
            <person name="Thomas B.C."/>
            <person name="Castelle C.J."/>
            <person name="Morowitz M.J."/>
            <person name="Banfield J.F."/>
        </authorList>
    </citation>
    <scope>NUCLEOTIDE SEQUENCE</scope>
</reference>
<dbReference type="Pfam" id="PF00005">
    <property type="entry name" value="ABC_tran"/>
    <property type="match status" value="1"/>
</dbReference>
<dbReference type="InterPro" id="IPR027417">
    <property type="entry name" value="P-loop_NTPase"/>
</dbReference>
<dbReference type="AlphaFoldDB" id="W1YNJ5"/>
<dbReference type="PANTHER" id="PTHR43038:SF4">
    <property type="entry name" value="RIBOSOME-ASSOCIATED ATPASE"/>
    <property type="match status" value="1"/>
</dbReference>
<evidence type="ECO:0000259" key="1">
    <source>
        <dbReference type="Pfam" id="PF00005"/>
    </source>
</evidence>
<dbReference type="SUPFAM" id="SSF52540">
    <property type="entry name" value="P-loop containing nucleoside triphosphate hydrolases"/>
    <property type="match status" value="1"/>
</dbReference>
<dbReference type="GO" id="GO:0005524">
    <property type="term" value="F:ATP binding"/>
    <property type="evidence" value="ECO:0007669"/>
    <property type="project" value="InterPro"/>
</dbReference>
<name>W1YNJ5_9ZZZZ</name>
<dbReference type="PANTHER" id="PTHR43038">
    <property type="entry name" value="ATP-BINDING CASSETTE, SUB-FAMILY H, MEMBER 1"/>
    <property type="match status" value="1"/>
</dbReference>
<feature type="non-terminal residue" evidence="2">
    <location>
        <position position="1"/>
    </location>
</feature>
<organism evidence="2">
    <name type="scientific">human gut metagenome</name>
    <dbReference type="NCBI Taxonomy" id="408170"/>
    <lineage>
        <taxon>unclassified sequences</taxon>
        <taxon>metagenomes</taxon>
        <taxon>organismal metagenomes</taxon>
    </lineage>
</organism>
<dbReference type="EMBL" id="AZMM01002720">
    <property type="protein sequence ID" value="ETJ43285.1"/>
    <property type="molecule type" value="Genomic_DNA"/>
</dbReference>
<feature type="domain" description="ABC transporter" evidence="1">
    <location>
        <begin position="5"/>
        <end position="46"/>
    </location>
</feature>